<proteinExistence type="inferred from homology"/>
<dbReference type="GO" id="GO:0005737">
    <property type="term" value="C:cytoplasm"/>
    <property type="evidence" value="ECO:0007669"/>
    <property type="project" value="TreeGrafter"/>
</dbReference>
<accession>A0A6B0YSE8</accession>
<organism evidence="2">
    <name type="scientific">Caldilineaceae bacterium SB0664_bin_27</name>
    <dbReference type="NCBI Taxonomy" id="2605260"/>
    <lineage>
        <taxon>Bacteria</taxon>
        <taxon>Bacillati</taxon>
        <taxon>Chloroflexota</taxon>
        <taxon>Caldilineae</taxon>
        <taxon>Caldilineales</taxon>
        <taxon>Caldilineaceae</taxon>
    </lineage>
</organism>
<reference evidence="2" key="1">
    <citation type="submission" date="2019-09" db="EMBL/GenBank/DDBJ databases">
        <title>Characterisation of the sponge microbiome using genome-centric metagenomics.</title>
        <authorList>
            <person name="Engelberts J.P."/>
            <person name="Robbins S.J."/>
            <person name="De Goeij J.M."/>
            <person name="Aranda M."/>
            <person name="Bell S.C."/>
            <person name="Webster N.S."/>
        </authorList>
    </citation>
    <scope>NUCLEOTIDE SEQUENCE</scope>
    <source>
        <strain evidence="2">SB0664_bin_27</strain>
    </source>
</reference>
<evidence type="ECO:0000256" key="1">
    <source>
        <dbReference type="ARBA" id="ARBA00008903"/>
    </source>
</evidence>
<dbReference type="SUPFAM" id="SSF51735">
    <property type="entry name" value="NAD(P)-binding Rossmann-fold domains"/>
    <property type="match status" value="1"/>
</dbReference>
<dbReference type="Gene3D" id="3.30.1780.10">
    <property type="entry name" value="ornithine cyclodeaminase, domain 1"/>
    <property type="match status" value="1"/>
</dbReference>
<comment type="caution">
    <text evidence="2">The sequence shown here is derived from an EMBL/GenBank/DDBJ whole genome shotgun (WGS) entry which is preliminary data.</text>
</comment>
<dbReference type="InterPro" id="IPR036291">
    <property type="entry name" value="NAD(P)-bd_dom_sf"/>
</dbReference>
<dbReference type="InterPro" id="IPR003462">
    <property type="entry name" value="ODC_Mu_crystall"/>
</dbReference>
<dbReference type="PANTHER" id="PTHR13812:SF19">
    <property type="entry name" value="KETIMINE REDUCTASE MU-CRYSTALLIN"/>
    <property type="match status" value="1"/>
</dbReference>
<protein>
    <submittedName>
        <fullName evidence="2">Ornithine cyclodeaminase</fullName>
    </submittedName>
</protein>
<gene>
    <name evidence="2" type="ORF">F4Y42_10950</name>
</gene>
<dbReference type="Pfam" id="PF02423">
    <property type="entry name" value="OCD_Mu_crystall"/>
    <property type="match status" value="1"/>
</dbReference>
<sequence length="328" mass="34472">MPLWLTRNDVECLLDMPAAIEAVAEAYRLIYRGDAELPVRSNIPVAPHDGSLMTMPAYLSGDMDALGAKLISFYGTNPARRGLPAIQGNVVLFDGRDGSLLALMDAGYLTAMRTGASGGVAARYLAREDARTLTIFGSGVQAPYQVEAALCERAIERVFVVSRTQANAEALAAVLTERFNVPAQATADVEKAAASADILVTATSAHEPLFDGAQLRPGVHVSGIGSHLPYASEVDAVTLRRSKVVVDQMSACLAEAGDLIRPIEDGSYDAGRIHGEIGAIVEGDLPGRESAEEITFFKSVGLAAQDVAVARAVYSKALENGAGTVLDA</sequence>
<dbReference type="AlphaFoldDB" id="A0A6B0YSE8"/>
<dbReference type="GO" id="GO:0019752">
    <property type="term" value="P:carboxylic acid metabolic process"/>
    <property type="evidence" value="ECO:0007669"/>
    <property type="project" value="UniProtKB-ARBA"/>
</dbReference>
<dbReference type="EMBL" id="VXRG01000090">
    <property type="protein sequence ID" value="MXY93950.1"/>
    <property type="molecule type" value="Genomic_DNA"/>
</dbReference>
<name>A0A6B0YSE8_9CHLR</name>
<evidence type="ECO:0000313" key="2">
    <source>
        <dbReference type="EMBL" id="MXY93950.1"/>
    </source>
</evidence>
<dbReference type="PANTHER" id="PTHR13812">
    <property type="entry name" value="KETIMINE REDUCTASE MU-CRYSTALLIN"/>
    <property type="match status" value="1"/>
</dbReference>
<dbReference type="FunFam" id="3.40.50.720:FF:000311">
    <property type="entry name" value="Ornithine cyclodeaminase"/>
    <property type="match status" value="1"/>
</dbReference>
<comment type="similarity">
    <text evidence="1">Belongs to the ornithine cyclodeaminase/mu-crystallin family.</text>
</comment>
<dbReference type="InterPro" id="IPR023401">
    <property type="entry name" value="ODC_N"/>
</dbReference>
<dbReference type="Gene3D" id="3.40.50.720">
    <property type="entry name" value="NAD(P)-binding Rossmann-like Domain"/>
    <property type="match status" value="1"/>
</dbReference>
<dbReference type="GO" id="GO:0016491">
    <property type="term" value="F:oxidoreductase activity"/>
    <property type="evidence" value="ECO:0007669"/>
    <property type="project" value="UniProtKB-ARBA"/>
</dbReference>
<dbReference type="PIRSF" id="PIRSF001439">
    <property type="entry name" value="CryM"/>
    <property type="match status" value="1"/>
</dbReference>